<dbReference type="EMBL" id="GL438397">
    <property type="protein sequence ID" value="EFN69001.1"/>
    <property type="molecule type" value="Genomic_DNA"/>
</dbReference>
<dbReference type="EMBL" id="GL441871">
    <property type="protein sequence ID" value="EFN64101.1"/>
    <property type="molecule type" value="Genomic_DNA"/>
</dbReference>
<feature type="domain" description="Transposase Tc5 C-terminal" evidence="2">
    <location>
        <begin position="295"/>
        <end position="354"/>
    </location>
</feature>
<evidence type="ECO:0000313" key="9">
    <source>
        <dbReference type="EMBL" id="EFN71470.1"/>
    </source>
</evidence>
<dbReference type="EMBL" id="GL436788">
    <property type="protein sequence ID" value="EFN71470.1"/>
    <property type="molecule type" value="Genomic_DNA"/>
</dbReference>
<dbReference type="Pfam" id="PF03184">
    <property type="entry name" value="DDE_1"/>
    <property type="match status" value="1"/>
</dbReference>
<dbReference type="InterPro" id="IPR007350">
    <property type="entry name" value="Transposase_Tc5_C"/>
</dbReference>
<dbReference type="Proteomes" id="UP000000311">
    <property type="component" value="Unassembled WGS sequence"/>
</dbReference>
<dbReference type="EMBL" id="GL438210">
    <property type="protein sequence ID" value="EFN69407.1"/>
    <property type="molecule type" value="Genomic_DNA"/>
</dbReference>
<evidence type="ECO:0000313" key="11">
    <source>
        <dbReference type="EMBL" id="EFN73412.1"/>
    </source>
</evidence>
<proteinExistence type="predicted"/>
<feature type="domain" description="DDE-1" evidence="1">
    <location>
        <begin position="156"/>
        <end position="269"/>
    </location>
</feature>
<evidence type="ECO:0000313" key="8">
    <source>
        <dbReference type="EMBL" id="EFN69407.1"/>
    </source>
</evidence>
<reference evidence="12 13" key="1">
    <citation type="journal article" date="2010" name="Science">
        <title>Genomic comparison of the ants Camponotus floridanus and Harpegnathos saltator.</title>
        <authorList>
            <person name="Bonasio R."/>
            <person name="Zhang G."/>
            <person name="Ye C."/>
            <person name="Mutti N.S."/>
            <person name="Fang X."/>
            <person name="Qin N."/>
            <person name="Donahue G."/>
            <person name="Yang P."/>
            <person name="Li Q."/>
            <person name="Li C."/>
            <person name="Zhang P."/>
            <person name="Huang Z."/>
            <person name="Berger S.L."/>
            <person name="Reinberg D."/>
            <person name="Wang J."/>
            <person name="Liebig J."/>
        </authorList>
    </citation>
    <scope>NUCLEOTIDE SEQUENCE [LARGE SCALE GENOMIC DNA]</scope>
    <source>
        <strain evidence="13">C129</strain>
    </source>
</reference>
<gene>
    <name evidence="12" type="ORF">EAG_01933</name>
    <name evidence="3" type="ORF">EAG_02361</name>
    <name evidence="5" type="ORF">EAG_03007</name>
    <name evidence="11" type="ORF">EAG_03301</name>
    <name evidence="10" type="ORF">EAG_08776</name>
    <name evidence="4" type="ORF">EAG_09164</name>
    <name evidence="6" type="ORF">EAG_10567</name>
    <name evidence="8" type="ORF">EAG_11648</name>
    <name evidence="9" type="ORF">EAG_11898</name>
    <name evidence="7" type="ORF">EAG_13536</name>
</gene>
<dbReference type="Pfam" id="PF04236">
    <property type="entry name" value="Transp_Tc5_C"/>
    <property type="match status" value="1"/>
</dbReference>
<feature type="non-terminal residue" evidence="12">
    <location>
        <position position="354"/>
    </location>
</feature>
<evidence type="ECO:0000313" key="7">
    <source>
        <dbReference type="EMBL" id="EFN69097.1"/>
    </source>
</evidence>
<name>E1ZVN7_CAMFO</name>
<evidence type="ECO:0000313" key="4">
    <source>
        <dbReference type="EMBL" id="EFN66019.1"/>
    </source>
</evidence>
<evidence type="ECO:0000313" key="10">
    <source>
        <dbReference type="EMBL" id="EFN71654.1"/>
    </source>
</evidence>
<evidence type="ECO:0000313" key="3">
    <source>
        <dbReference type="EMBL" id="EFN64101.1"/>
    </source>
</evidence>
<evidence type="ECO:0000259" key="2">
    <source>
        <dbReference type="Pfam" id="PF04236"/>
    </source>
</evidence>
<sequence length="354" mass="40503">IIIHDIDIARWALRAQKEVNLLGFTASLSWVKRFKLAHNIVSRKITKFITKKNLASDKDLEARSKSFIENVKSSIIQYGIENVYNSDQSGFQLEFHSGRSLSPIGIKKVERIVQSISATTHSYTIQPIVSADGRLLSPLFIVLKEPTGTFGPIVKETMFKDNNIFVMASKSGKLTSHHFEIWIKEVFFPNVGPKSVLLLDSWTGHCPDIIQRNKPDFIDNINLLTIPAGATGKIQPLDVFGFRLWKNFVRHFSDTIMLLDLDVKLHSRNNILKLQSLTHNQFSSPRFKNLFKYAWYKSGYLEKKPEEFDTPVDFCFKTNLKPTCDICGEIAVISCAWCKKSLCINHFFHDHHLC</sequence>
<dbReference type="EMBL" id="GL438370">
    <property type="protein sequence ID" value="EFN69097.1"/>
    <property type="molecule type" value="Genomic_DNA"/>
</dbReference>
<feature type="non-terminal residue" evidence="12">
    <location>
        <position position="1"/>
    </location>
</feature>
<evidence type="ECO:0000259" key="1">
    <source>
        <dbReference type="Pfam" id="PF03184"/>
    </source>
</evidence>
<dbReference type="EMBL" id="GL435361">
    <property type="protein sequence ID" value="EFN73412.1"/>
    <property type="molecule type" value="Genomic_DNA"/>
</dbReference>
<dbReference type="EMBL" id="GL440327">
    <property type="protein sequence ID" value="EFN66019.1"/>
    <property type="molecule type" value="Genomic_DNA"/>
</dbReference>
<evidence type="ECO:0000313" key="13">
    <source>
        <dbReference type="Proteomes" id="UP000000311"/>
    </source>
</evidence>
<dbReference type="AlphaFoldDB" id="E1ZVN7"/>
<dbReference type="OrthoDB" id="7548347at2759"/>
<evidence type="ECO:0000313" key="5">
    <source>
        <dbReference type="EMBL" id="EFN68822.1"/>
    </source>
</evidence>
<dbReference type="EMBL" id="GL436673">
    <property type="protein sequence ID" value="EFN71654.1"/>
    <property type="molecule type" value="Genomic_DNA"/>
</dbReference>
<accession>E1ZVN7</accession>
<organism evidence="13">
    <name type="scientific">Camponotus floridanus</name>
    <name type="common">Florida carpenter ant</name>
    <dbReference type="NCBI Taxonomy" id="104421"/>
    <lineage>
        <taxon>Eukaryota</taxon>
        <taxon>Metazoa</taxon>
        <taxon>Ecdysozoa</taxon>
        <taxon>Arthropoda</taxon>
        <taxon>Hexapoda</taxon>
        <taxon>Insecta</taxon>
        <taxon>Pterygota</taxon>
        <taxon>Neoptera</taxon>
        <taxon>Endopterygota</taxon>
        <taxon>Hymenoptera</taxon>
        <taxon>Apocrita</taxon>
        <taxon>Aculeata</taxon>
        <taxon>Formicoidea</taxon>
        <taxon>Formicidae</taxon>
        <taxon>Formicinae</taxon>
        <taxon>Camponotus</taxon>
    </lineage>
</organism>
<dbReference type="OMA" id="MGPKAYM"/>
<dbReference type="EMBL" id="GL434577">
    <property type="protein sequence ID" value="EFN74753.1"/>
    <property type="molecule type" value="Genomic_DNA"/>
</dbReference>
<evidence type="ECO:0000313" key="6">
    <source>
        <dbReference type="EMBL" id="EFN69001.1"/>
    </source>
</evidence>
<keyword evidence="13" id="KW-1185">Reference proteome</keyword>
<dbReference type="EMBL" id="GL438563">
    <property type="protein sequence ID" value="EFN68822.1"/>
    <property type="molecule type" value="Genomic_DNA"/>
</dbReference>
<evidence type="ECO:0000313" key="12">
    <source>
        <dbReference type="EMBL" id="EFN74753.1"/>
    </source>
</evidence>
<dbReference type="GO" id="GO:0003676">
    <property type="term" value="F:nucleic acid binding"/>
    <property type="evidence" value="ECO:0007669"/>
    <property type="project" value="InterPro"/>
</dbReference>
<protein>
    <submittedName>
        <fullName evidence="12">Pogo transposable element with KRAB domain</fullName>
    </submittedName>
</protein>
<dbReference type="InterPro" id="IPR004875">
    <property type="entry name" value="DDE_SF_endonuclease_dom"/>
</dbReference>